<dbReference type="RefSeq" id="WP_382235627.1">
    <property type="nucleotide sequence ID" value="NZ_JBHTCC010000003.1"/>
</dbReference>
<proteinExistence type="predicted"/>
<comment type="caution">
    <text evidence="2">The sequence shown here is derived from an EMBL/GenBank/DDBJ whole genome shotgun (WGS) entry which is preliminary data.</text>
</comment>
<evidence type="ECO:0000313" key="2">
    <source>
        <dbReference type="EMBL" id="MFC7299533.1"/>
    </source>
</evidence>
<reference evidence="3" key="1">
    <citation type="journal article" date="2019" name="Int. J. Syst. Evol. Microbiol.">
        <title>The Global Catalogue of Microorganisms (GCM) 10K type strain sequencing project: providing services to taxonomists for standard genome sequencing and annotation.</title>
        <authorList>
            <consortium name="The Broad Institute Genomics Platform"/>
            <consortium name="The Broad Institute Genome Sequencing Center for Infectious Disease"/>
            <person name="Wu L."/>
            <person name="Ma J."/>
        </authorList>
    </citation>
    <scope>NUCLEOTIDE SEQUENCE [LARGE SCALE GENOMIC DNA]</scope>
    <source>
        <strain evidence="3">CCUG 36956</strain>
    </source>
</reference>
<dbReference type="Pfam" id="PF11391">
    <property type="entry name" value="DUF2798"/>
    <property type="match status" value="1"/>
</dbReference>
<feature type="transmembrane region" description="Helical" evidence="1">
    <location>
        <begin position="41"/>
        <end position="61"/>
    </location>
</feature>
<accession>A0ABW2J8W3</accession>
<organism evidence="2 3">
    <name type="scientific">Herminiimonas aquatilis</name>
    <dbReference type="NCBI Taxonomy" id="345342"/>
    <lineage>
        <taxon>Bacteria</taxon>
        <taxon>Pseudomonadati</taxon>
        <taxon>Pseudomonadota</taxon>
        <taxon>Betaproteobacteria</taxon>
        <taxon>Burkholderiales</taxon>
        <taxon>Oxalobacteraceae</taxon>
        <taxon>Herminiimonas</taxon>
    </lineage>
</organism>
<keyword evidence="3" id="KW-1185">Reference proteome</keyword>
<dbReference type="EMBL" id="JBHTCC010000003">
    <property type="protein sequence ID" value="MFC7299533.1"/>
    <property type="molecule type" value="Genomic_DNA"/>
</dbReference>
<name>A0ABW2J8W3_9BURK</name>
<keyword evidence="1" id="KW-1133">Transmembrane helix</keyword>
<keyword evidence="1" id="KW-0472">Membrane</keyword>
<sequence>MIPKKYGPMLFSLILSGLMSLLVSGIATFRAVGLSSELFDLWTSAWLTAWLVAFPVVMLVAPFTQKLVRSLLAEC</sequence>
<dbReference type="InterPro" id="IPR021529">
    <property type="entry name" value="DUF2798"/>
</dbReference>
<evidence type="ECO:0000313" key="3">
    <source>
        <dbReference type="Proteomes" id="UP001596379"/>
    </source>
</evidence>
<gene>
    <name evidence="2" type="ORF">ACFQO0_13895</name>
</gene>
<protein>
    <submittedName>
        <fullName evidence="2">DUF2798 domain-containing protein</fullName>
    </submittedName>
</protein>
<dbReference type="Proteomes" id="UP001596379">
    <property type="component" value="Unassembled WGS sequence"/>
</dbReference>
<evidence type="ECO:0000256" key="1">
    <source>
        <dbReference type="SAM" id="Phobius"/>
    </source>
</evidence>
<keyword evidence="1" id="KW-0812">Transmembrane</keyword>